<dbReference type="EMBL" id="QAPG01001767">
    <property type="protein sequence ID" value="TDZ27912.1"/>
    <property type="molecule type" value="Genomic_DNA"/>
</dbReference>
<organism evidence="2 3">
    <name type="scientific">Colletotrichum spinosum</name>
    <dbReference type="NCBI Taxonomy" id="1347390"/>
    <lineage>
        <taxon>Eukaryota</taxon>
        <taxon>Fungi</taxon>
        <taxon>Dikarya</taxon>
        <taxon>Ascomycota</taxon>
        <taxon>Pezizomycotina</taxon>
        <taxon>Sordariomycetes</taxon>
        <taxon>Hypocreomycetidae</taxon>
        <taxon>Glomerellales</taxon>
        <taxon>Glomerellaceae</taxon>
        <taxon>Colletotrichum</taxon>
        <taxon>Colletotrichum orbiculare species complex</taxon>
    </lineage>
</organism>
<dbReference type="Proteomes" id="UP000295083">
    <property type="component" value="Unassembled WGS sequence"/>
</dbReference>
<evidence type="ECO:0000256" key="1">
    <source>
        <dbReference type="SAM" id="MobiDB-lite"/>
    </source>
</evidence>
<feature type="compositionally biased region" description="Polar residues" evidence="1">
    <location>
        <begin position="93"/>
        <end position="112"/>
    </location>
</feature>
<name>A0A4R8PQH7_9PEZI</name>
<gene>
    <name evidence="2" type="ORF">C8035_v008593</name>
</gene>
<keyword evidence="3" id="KW-1185">Reference proteome</keyword>
<reference evidence="2 3" key="1">
    <citation type="submission" date="2018-11" db="EMBL/GenBank/DDBJ databases">
        <title>Genome sequence and assembly of Colletotrichum spinosum.</title>
        <authorList>
            <person name="Gan P."/>
            <person name="Shirasu K."/>
        </authorList>
    </citation>
    <scope>NUCLEOTIDE SEQUENCE [LARGE SCALE GENOMIC DNA]</scope>
    <source>
        <strain evidence="2 3">CBS 515.97</strain>
    </source>
</reference>
<sequence length="129" mass="13750">MARNLLRTEHQESRTLPSPTLAPVAKSRNQPRRRTKHAPGNLRPRTEHSTAFQLGTPSLAAYLVALDHWLGLLADGNQAEPANGVYPIPSNAGEMSSTVSVVQETISQTASSRLERPVSAAGSSGAESL</sequence>
<accession>A0A4R8PQH7</accession>
<feature type="region of interest" description="Disordered" evidence="1">
    <location>
        <begin position="1"/>
        <end position="49"/>
    </location>
</feature>
<comment type="caution">
    <text evidence="2">The sequence shown here is derived from an EMBL/GenBank/DDBJ whole genome shotgun (WGS) entry which is preliminary data.</text>
</comment>
<feature type="region of interest" description="Disordered" evidence="1">
    <location>
        <begin position="90"/>
        <end position="129"/>
    </location>
</feature>
<proteinExistence type="predicted"/>
<evidence type="ECO:0000313" key="2">
    <source>
        <dbReference type="EMBL" id="TDZ27912.1"/>
    </source>
</evidence>
<protein>
    <submittedName>
        <fullName evidence="2">Uncharacterized protein</fullName>
    </submittedName>
</protein>
<feature type="compositionally biased region" description="Basic and acidic residues" evidence="1">
    <location>
        <begin position="1"/>
        <end position="13"/>
    </location>
</feature>
<evidence type="ECO:0000313" key="3">
    <source>
        <dbReference type="Proteomes" id="UP000295083"/>
    </source>
</evidence>
<dbReference type="AlphaFoldDB" id="A0A4R8PQH7"/>